<reference evidence="2 3" key="1">
    <citation type="submission" date="2016-07" db="EMBL/GenBank/DDBJ databases">
        <title>Pervasive Adenine N6-methylation of Active Genes in Fungi.</title>
        <authorList>
            <consortium name="DOE Joint Genome Institute"/>
            <person name="Mondo S.J."/>
            <person name="Dannebaum R.O."/>
            <person name="Kuo R.C."/>
            <person name="Labutti K."/>
            <person name="Haridas S."/>
            <person name="Kuo A."/>
            <person name="Salamov A."/>
            <person name="Ahrendt S.R."/>
            <person name="Lipzen A."/>
            <person name="Sullivan W."/>
            <person name="Andreopoulos W.B."/>
            <person name="Clum A."/>
            <person name="Lindquist E."/>
            <person name="Daum C."/>
            <person name="Ramamoorthy G.K."/>
            <person name="Gryganskyi A."/>
            <person name="Culley D."/>
            <person name="Magnuson J.K."/>
            <person name="James T.Y."/>
            <person name="O'Malley M.A."/>
            <person name="Stajich J.E."/>
            <person name="Spatafora J.W."/>
            <person name="Visel A."/>
            <person name="Grigoriev I.V."/>
        </authorList>
    </citation>
    <scope>NUCLEOTIDE SEQUENCE [LARGE SCALE GENOMIC DNA]</scope>
    <source>
        <strain evidence="2 3">CBS 115471</strain>
    </source>
</reference>
<proteinExistence type="predicted"/>
<protein>
    <submittedName>
        <fullName evidence="2">Uncharacterized protein</fullName>
    </submittedName>
</protein>
<dbReference type="PANTHER" id="PTHR38790:SF4">
    <property type="entry name" value="2EXR DOMAIN-CONTAINING PROTEIN"/>
    <property type="match status" value="1"/>
</dbReference>
<evidence type="ECO:0000313" key="2">
    <source>
        <dbReference type="EMBL" id="ORY01978.1"/>
    </source>
</evidence>
<dbReference type="EMBL" id="MCFA01000163">
    <property type="protein sequence ID" value="ORY01978.1"/>
    <property type="molecule type" value="Genomic_DNA"/>
</dbReference>
<evidence type="ECO:0000256" key="1">
    <source>
        <dbReference type="SAM" id="MobiDB-lite"/>
    </source>
</evidence>
<sequence length="285" mass="33157">MEAKGTALETMKKTKKETTTNASPSKVLRTMTGGSSNVKIGEDGLLDLSETPWSVVRIAQRNSTLSPLLRLPAEIRSRVWQYCFDGTIIEVRNSYDIKDPRTKIDRSVCRSKCEIIPVDRGRKALARGKAVEFHNYRTVRVPFALCVIRASRQLYAETRYLLYSRCRLHFIGDFTFQAWILEREKGQTEVVTECYYDKPLLEFVLLPLQHHRVFTPPKALEDTKILPGLKRIFTSERWLENLKWHTKYENSTIQEIKDGFVEYMSKDLKRELEVIFTEDETTPDL</sequence>
<organism evidence="2 3">
    <name type="scientific">Clohesyomyces aquaticus</name>
    <dbReference type="NCBI Taxonomy" id="1231657"/>
    <lineage>
        <taxon>Eukaryota</taxon>
        <taxon>Fungi</taxon>
        <taxon>Dikarya</taxon>
        <taxon>Ascomycota</taxon>
        <taxon>Pezizomycotina</taxon>
        <taxon>Dothideomycetes</taxon>
        <taxon>Pleosporomycetidae</taxon>
        <taxon>Pleosporales</taxon>
        <taxon>Lindgomycetaceae</taxon>
        <taxon>Clohesyomyces</taxon>
    </lineage>
</organism>
<dbReference type="PANTHER" id="PTHR38790">
    <property type="entry name" value="2EXR DOMAIN-CONTAINING PROTEIN-RELATED"/>
    <property type="match status" value="1"/>
</dbReference>
<gene>
    <name evidence="2" type="ORF">BCR34DRAFT_592057</name>
</gene>
<evidence type="ECO:0000313" key="3">
    <source>
        <dbReference type="Proteomes" id="UP000193144"/>
    </source>
</evidence>
<name>A0A1Y1YVB8_9PLEO</name>
<dbReference type="OrthoDB" id="3800605at2759"/>
<keyword evidence="3" id="KW-1185">Reference proteome</keyword>
<dbReference type="Proteomes" id="UP000193144">
    <property type="component" value="Unassembled WGS sequence"/>
</dbReference>
<feature type="region of interest" description="Disordered" evidence="1">
    <location>
        <begin position="1"/>
        <end position="23"/>
    </location>
</feature>
<dbReference type="AlphaFoldDB" id="A0A1Y1YVB8"/>
<comment type="caution">
    <text evidence="2">The sequence shown here is derived from an EMBL/GenBank/DDBJ whole genome shotgun (WGS) entry which is preliminary data.</text>
</comment>
<accession>A0A1Y1YVB8</accession>